<dbReference type="InterPro" id="IPR044925">
    <property type="entry name" value="His-Me_finger_sf"/>
</dbReference>
<protein>
    <submittedName>
        <fullName evidence="1">Endonuclease VII</fullName>
    </submittedName>
</protein>
<dbReference type="KEGG" id="vg:77929173"/>
<dbReference type="Proteomes" id="UP000515937">
    <property type="component" value="Segment"/>
</dbReference>
<keyword evidence="2" id="KW-1185">Reference proteome</keyword>
<evidence type="ECO:0000313" key="2">
    <source>
        <dbReference type="Proteomes" id="UP000515937"/>
    </source>
</evidence>
<keyword evidence="1" id="KW-0255">Endonuclease</keyword>
<keyword evidence="1" id="KW-0540">Nuclease</keyword>
<dbReference type="InterPro" id="IPR038563">
    <property type="entry name" value="Endonuclease_7_sf"/>
</dbReference>
<keyword evidence="1" id="KW-0378">Hydrolase</keyword>
<dbReference type="GeneID" id="77929173"/>
<evidence type="ECO:0000313" key="1">
    <source>
        <dbReference type="EMBL" id="QNJ56294.1"/>
    </source>
</evidence>
<name>A0A7G8LGC2_9CAUD</name>
<accession>A0A7G8LGC2</accession>
<organism evidence="1 2">
    <name type="scientific">Gordonia phage Ohgeesy</name>
    <dbReference type="NCBI Taxonomy" id="2762412"/>
    <lineage>
        <taxon>Viruses</taxon>
        <taxon>Duplodnaviria</taxon>
        <taxon>Heunggongvirae</taxon>
        <taxon>Uroviricota</taxon>
        <taxon>Caudoviricetes</taxon>
        <taxon>Nymbaxtervirinae</taxon>
        <taxon>Baxterfoxvirus</taxon>
        <taxon>Baxterfoxvirus ohgeesy</taxon>
    </lineage>
</organism>
<dbReference type="Pfam" id="PF02945">
    <property type="entry name" value="Endonuclease_7"/>
    <property type="match status" value="1"/>
</dbReference>
<gene>
    <name evidence="1" type="primary">65</name>
    <name evidence="1" type="ORF">SEA_OHGEESY_65</name>
</gene>
<proteinExistence type="predicted"/>
<sequence>MPGDRRWPREPTVRVRPEWKDAGVPERRKLRRTRCVDCGIELTAETGFVHSSKAPHRWRSRCKRCHVDRRRRQNQADEQARRLFVDRHVCDICGQPERHERNGVVRLLNKDHDHTTGEWRGLLCSRCNQAIGLFSDNVELLRRAIEYLDNPPGLDLLDDEPIETRQQWRPENWPKWMRNQSVW</sequence>
<reference evidence="1 2" key="1">
    <citation type="submission" date="2020-06" db="EMBL/GenBank/DDBJ databases">
        <authorList>
            <person name="Astarita V."/>
            <person name="Brady F.L."/>
            <person name="Dana G."/>
            <person name="Kearney B."/>
            <person name="Murphy M."/>
            <person name="Patel P."/>
            <person name="Pellegrino S."/>
            <person name="Rivera M."/>
            <person name="Scipioni M.L."/>
            <person name="Shalders W."/>
            <person name="Simms N.M."/>
            <person name="Valenti A.J."/>
            <person name="Vitarbo L."/>
            <person name="Merkhofer E.C."/>
            <person name="Garlena R.A."/>
            <person name="Russell D.A."/>
            <person name="Pope W.H."/>
            <person name="Jacobs-Sera D."/>
            <person name="Hatfull G.F."/>
        </authorList>
    </citation>
    <scope>NUCLEOTIDE SEQUENCE [LARGE SCALE GENOMIC DNA]</scope>
</reference>
<dbReference type="RefSeq" id="YP_010653340.1">
    <property type="nucleotide sequence ID" value="NC_070796.1"/>
</dbReference>
<dbReference type="InterPro" id="IPR004211">
    <property type="entry name" value="Endonuclease_7"/>
</dbReference>
<dbReference type="Gene3D" id="3.40.1800.10">
    <property type="entry name" value="His-Me finger endonucleases"/>
    <property type="match status" value="1"/>
</dbReference>
<dbReference type="GO" id="GO:0004519">
    <property type="term" value="F:endonuclease activity"/>
    <property type="evidence" value="ECO:0007669"/>
    <property type="project" value="UniProtKB-KW"/>
</dbReference>
<dbReference type="EMBL" id="MT639650">
    <property type="protein sequence ID" value="QNJ56294.1"/>
    <property type="molecule type" value="Genomic_DNA"/>
</dbReference>
<dbReference type="SUPFAM" id="SSF54060">
    <property type="entry name" value="His-Me finger endonucleases"/>
    <property type="match status" value="1"/>
</dbReference>